<keyword evidence="2" id="KW-1185">Reference proteome</keyword>
<evidence type="ECO:0000313" key="1">
    <source>
        <dbReference type="EMBL" id="MBL6449067.1"/>
    </source>
</evidence>
<accession>A0A937G1V0</accession>
<dbReference type="EMBL" id="JAEUGD010000066">
    <property type="protein sequence ID" value="MBL6449067.1"/>
    <property type="molecule type" value="Genomic_DNA"/>
</dbReference>
<dbReference type="Proteomes" id="UP000614216">
    <property type="component" value="Unassembled WGS sequence"/>
</dbReference>
<organism evidence="1 2">
    <name type="scientific">Fulvivirga marina</name>
    <dbReference type="NCBI Taxonomy" id="2494733"/>
    <lineage>
        <taxon>Bacteria</taxon>
        <taxon>Pseudomonadati</taxon>
        <taxon>Bacteroidota</taxon>
        <taxon>Cytophagia</taxon>
        <taxon>Cytophagales</taxon>
        <taxon>Fulvivirgaceae</taxon>
        <taxon>Fulvivirga</taxon>
    </lineage>
</organism>
<protein>
    <submittedName>
        <fullName evidence="1">Uncharacterized protein</fullName>
    </submittedName>
</protein>
<dbReference type="RefSeq" id="WP_202858597.1">
    <property type="nucleotide sequence ID" value="NZ_JAEUGD010000066.1"/>
</dbReference>
<proteinExistence type="predicted"/>
<evidence type="ECO:0000313" key="2">
    <source>
        <dbReference type="Proteomes" id="UP000614216"/>
    </source>
</evidence>
<dbReference type="AlphaFoldDB" id="A0A937G1V0"/>
<name>A0A937G1V0_9BACT</name>
<comment type="caution">
    <text evidence="1">The sequence shown here is derived from an EMBL/GenBank/DDBJ whole genome shotgun (WGS) entry which is preliminary data.</text>
</comment>
<sequence>MEQKQYTIPSKEREEWRKLVTGLLDHKFQNFVLQMKTAEYQSKISSGELPLEKAIDELHQLCEKYVVAVQSDFKKIFKDW</sequence>
<reference evidence="1" key="1">
    <citation type="submission" date="2021-01" db="EMBL/GenBank/DDBJ databases">
        <title>Fulvivirga kasyanovii gen. nov., sp nov., a novel member of the phylum Bacteroidetes isolated from seawater in a mussel farm.</title>
        <authorList>
            <person name="Zhao L.-H."/>
            <person name="Wang Z.-J."/>
        </authorList>
    </citation>
    <scope>NUCLEOTIDE SEQUENCE</scope>
    <source>
        <strain evidence="1">29W222</strain>
    </source>
</reference>
<gene>
    <name evidence="1" type="ORF">JMN32_22335</name>
</gene>